<accession>A0A833HRL8</accession>
<dbReference type="RefSeq" id="WP_151864944.1">
    <property type="nucleotide sequence ID" value="NZ_WBZB01000011.1"/>
</dbReference>
<protein>
    <submittedName>
        <fullName evidence="1">Uncharacterized protein</fullName>
    </submittedName>
</protein>
<evidence type="ECO:0000313" key="2">
    <source>
        <dbReference type="Proteomes" id="UP000465601"/>
    </source>
</evidence>
<dbReference type="EMBL" id="WBZB01000011">
    <property type="protein sequence ID" value="KAB3532117.1"/>
    <property type="molecule type" value="Genomic_DNA"/>
</dbReference>
<dbReference type="Proteomes" id="UP000465601">
    <property type="component" value="Unassembled WGS sequence"/>
</dbReference>
<dbReference type="AlphaFoldDB" id="A0A833HRL8"/>
<dbReference type="OrthoDB" id="1754972at2"/>
<evidence type="ECO:0000313" key="1">
    <source>
        <dbReference type="EMBL" id="KAB3532117.1"/>
    </source>
</evidence>
<keyword evidence="2" id="KW-1185">Reference proteome</keyword>
<gene>
    <name evidence="1" type="ORF">F8153_03345</name>
</gene>
<proteinExistence type="predicted"/>
<reference evidence="1 2" key="1">
    <citation type="submission" date="2019-10" db="EMBL/GenBank/DDBJ databases">
        <title>Alkaliphilus serpentinus sp. nov. and Alkaliphilus pronyensis sp. nov., two novel anaerobic alkaliphilic species isolated from the serpentinized-hosted hydrothermal field of the Prony Bay (New Caledonia).</title>
        <authorList>
            <person name="Postec A."/>
        </authorList>
    </citation>
    <scope>NUCLEOTIDE SEQUENCE [LARGE SCALE GENOMIC DNA]</scope>
    <source>
        <strain evidence="1 2">LacT</strain>
    </source>
</reference>
<name>A0A833HRL8_9FIRM</name>
<sequence length="66" mass="8149">MKKKSKESFRNPQDMIDSTFNRRDYKISEKTINAYVMPLDMVKDRDALDSRRFYNEEWNKELKKLR</sequence>
<comment type="caution">
    <text evidence="1">The sequence shown here is derived from an EMBL/GenBank/DDBJ whole genome shotgun (WGS) entry which is preliminary data.</text>
</comment>
<organism evidence="1 2">
    <name type="scientific">Alkaliphilus serpentinus</name>
    <dbReference type="NCBI Taxonomy" id="1482731"/>
    <lineage>
        <taxon>Bacteria</taxon>
        <taxon>Bacillati</taxon>
        <taxon>Bacillota</taxon>
        <taxon>Clostridia</taxon>
        <taxon>Peptostreptococcales</taxon>
        <taxon>Natronincolaceae</taxon>
        <taxon>Alkaliphilus</taxon>
    </lineage>
</organism>